<dbReference type="AlphaFoldDB" id="A0A974SLM9"/>
<gene>
    <name evidence="3" type="ORF">EZH22_21070</name>
</gene>
<dbReference type="KEGG" id="xdi:EZH22_21070"/>
<reference evidence="3 4" key="1">
    <citation type="submission" date="2020-10" db="EMBL/GenBank/DDBJ databases">
        <title>Degradation of 1,4-Dioxane by Xanthobacter sp. YN2, via a Novel Group-2 Soluble Di-Iron Monooxygenase.</title>
        <authorList>
            <person name="Ma F."/>
            <person name="Wang Y."/>
            <person name="Yang J."/>
            <person name="Guo H."/>
            <person name="Su D."/>
            <person name="Yu L."/>
        </authorList>
    </citation>
    <scope>NUCLEOTIDE SEQUENCE [LARGE SCALE GENOMIC DNA]</scope>
    <source>
        <strain evidence="3 4">YN2</strain>
    </source>
</reference>
<proteinExistence type="predicted"/>
<name>A0A974SLM9_9HYPH</name>
<dbReference type="EMBL" id="CP063362">
    <property type="protein sequence ID" value="QRG09772.1"/>
    <property type="molecule type" value="Genomic_DNA"/>
</dbReference>
<feature type="region of interest" description="Disordered" evidence="1">
    <location>
        <begin position="1"/>
        <end position="22"/>
    </location>
</feature>
<organism evidence="3 4">
    <name type="scientific">Xanthobacter dioxanivorans</name>
    <dbReference type="NCBI Taxonomy" id="2528964"/>
    <lineage>
        <taxon>Bacteria</taxon>
        <taxon>Pseudomonadati</taxon>
        <taxon>Pseudomonadota</taxon>
        <taxon>Alphaproteobacteria</taxon>
        <taxon>Hyphomicrobiales</taxon>
        <taxon>Xanthobacteraceae</taxon>
        <taxon>Xanthobacter</taxon>
    </lineage>
</organism>
<keyword evidence="4" id="KW-1185">Reference proteome</keyword>
<protein>
    <submittedName>
        <fullName evidence="3">DoxX family protein</fullName>
    </submittedName>
</protein>
<accession>A0A974SLM9</accession>
<keyword evidence="2" id="KW-0472">Membrane</keyword>
<keyword evidence="2" id="KW-1133">Transmembrane helix</keyword>
<feature type="transmembrane region" description="Helical" evidence="2">
    <location>
        <begin position="41"/>
        <end position="60"/>
    </location>
</feature>
<dbReference type="Proteomes" id="UP000596427">
    <property type="component" value="Chromosome"/>
</dbReference>
<sequence>MDPARALQRGAPSQERNRRVTDRRPVFELDQHRFRRGAIHFFKNITIVGGLLQIVAFGAGRLSLDARTR</sequence>
<evidence type="ECO:0000313" key="4">
    <source>
        <dbReference type="Proteomes" id="UP000596427"/>
    </source>
</evidence>
<evidence type="ECO:0000256" key="1">
    <source>
        <dbReference type="SAM" id="MobiDB-lite"/>
    </source>
</evidence>
<keyword evidence="2" id="KW-0812">Transmembrane</keyword>
<evidence type="ECO:0000313" key="3">
    <source>
        <dbReference type="EMBL" id="QRG09772.1"/>
    </source>
</evidence>
<evidence type="ECO:0000256" key="2">
    <source>
        <dbReference type="SAM" id="Phobius"/>
    </source>
</evidence>